<name>A0A078A206_STYLE</name>
<dbReference type="AlphaFoldDB" id="A0A078A206"/>
<proteinExistence type="predicted"/>
<accession>A0A078A206</accession>
<evidence type="ECO:0000313" key="2">
    <source>
        <dbReference type="Proteomes" id="UP000039865"/>
    </source>
</evidence>
<dbReference type="InParanoid" id="A0A078A206"/>
<reference evidence="1 2" key="1">
    <citation type="submission" date="2014-06" db="EMBL/GenBank/DDBJ databases">
        <authorList>
            <person name="Swart Estienne"/>
        </authorList>
    </citation>
    <scope>NUCLEOTIDE SEQUENCE [LARGE SCALE GENOMIC DNA]</scope>
    <source>
        <strain evidence="1 2">130c</strain>
    </source>
</reference>
<dbReference type="Proteomes" id="UP000039865">
    <property type="component" value="Unassembled WGS sequence"/>
</dbReference>
<protein>
    <submittedName>
        <fullName evidence="1">Uncharacterized protein</fullName>
    </submittedName>
</protein>
<gene>
    <name evidence="1" type="primary">Contig10950.g553</name>
    <name evidence="1" type="ORF">STYLEM_4832</name>
</gene>
<organism evidence="1 2">
    <name type="scientific">Stylonychia lemnae</name>
    <name type="common">Ciliate</name>
    <dbReference type="NCBI Taxonomy" id="5949"/>
    <lineage>
        <taxon>Eukaryota</taxon>
        <taxon>Sar</taxon>
        <taxon>Alveolata</taxon>
        <taxon>Ciliophora</taxon>
        <taxon>Intramacronucleata</taxon>
        <taxon>Spirotrichea</taxon>
        <taxon>Stichotrichia</taxon>
        <taxon>Sporadotrichida</taxon>
        <taxon>Oxytrichidae</taxon>
        <taxon>Stylonychinae</taxon>
        <taxon>Stylonychia</taxon>
    </lineage>
</organism>
<evidence type="ECO:0000313" key="1">
    <source>
        <dbReference type="EMBL" id="CDW75837.1"/>
    </source>
</evidence>
<sequence length="164" mass="18672">MVINLMRSDPKSMIPQIRSIKQHKFYKGQPIQPLVDYLNSIEPLPLVTLDEHACQACRNNTDRKMKTDEDTGKDHFEKGGNQEEFQGMIGNGKGIETTECTQIGWNGSAQDLIFFLLVDGFKDQKSHAILDPKLIKVGISFKAHKKLHNVFQILYVKQISNNMN</sequence>
<dbReference type="EMBL" id="CCKQ01004683">
    <property type="protein sequence ID" value="CDW75837.1"/>
    <property type="molecule type" value="Genomic_DNA"/>
</dbReference>
<keyword evidence="2" id="KW-1185">Reference proteome</keyword>